<name>G0N684_CAEBE</name>
<dbReference type="HOGENOM" id="CLU_1054579_0_0_1"/>
<organism evidence="3">
    <name type="scientific">Caenorhabditis brenneri</name>
    <name type="common">Nematode worm</name>
    <dbReference type="NCBI Taxonomy" id="135651"/>
    <lineage>
        <taxon>Eukaryota</taxon>
        <taxon>Metazoa</taxon>
        <taxon>Ecdysozoa</taxon>
        <taxon>Nematoda</taxon>
        <taxon>Chromadorea</taxon>
        <taxon>Rhabditida</taxon>
        <taxon>Rhabditina</taxon>
        <taxon>Rhabditomorpha</taxon>
        <taxon>Rhabditoidea</taxon>
        <taxon>Rhabditidae</taxon>
        <taxon>Peloderinae</taxon>
        <taxon>Caenorhabditis</taxon>
    </lineage>
</organism>
<gene>
    <name evidence="2" type="ORF">CAEBREN_24917</name>
</gene>
<keyword evidence="1" id="KW-0175">Coiled coil</keyword>
<dbReference type="Proteomes" id="UP000008068">
    <property type="component" value="Unassembled WGS sequence"/>
</dbReference>
<evidence type="ECO:0000313" key="2">
    <source>
        <dbReference type="EMBL" id="EGT53596.1"/>
    </source>
</evidence>
<reference evidence="3" key="1">
    <citation type="submission" date="2011-07" db="EMBL/GenBank/DDBJ databases">
        <authorList>
            <consortium name="Caenorhabditis brenneri Sequencing and Analysis Consortium"/>
            <person name="Wilson R.K."/>
        </authorList>
    </citation>
    <scope>NUCLEOTIDE SEQUENCE [LARGE SCALE GENOMIC DNA]</scope>
    <source>
        <strain evidence="3">PB2801</strain>
    </source>
</reference>
<protein>
    <submittedName>
        <fullName evidence="2">Uncharacterized protein</fullName>
    </submittedName>
</protein>
<dbReference type="EMBL" id="GL379842">
    <property type="protein sequence ID" value="EGT53596.1"/>
    <property type="molecule type" value="Genomic_DNA"/>
</dbReference>
<sequence>MSDMVAVSSEASLDLALVDNQQKLVDTMKEELEKATVYMKKKEKDHVILNDTENFLKNKIEEGEQMLMAYNHVQSSEPNDIDDGVRNDALCKICSDIKQCKEIVKFSMNILESTADGNSHEILTCLLDILEQLQSGNREVLEALDCPNNANENTVQVSLNHLIFPNRLPKSQNKTMELVDTACIAMPLILQSYMQIIISEKNREAKEDLLNQINVVFPPTWWKMYLAAVKKGDLNKLREYKESIAKYQAELDEIMDQIGLLFDL</sequence>
<keyword evidence="3" id="KW-1185">Reference proteome</keyword>
<dbReference type="AlphaFoldDB" id="G0N684"/>
<accession>G0N684</accession>
<evidence type="ECO:0000256" key="1">
    <source>
        <dbReference type="SAM" id="Coils"/>
    </source>
</evidence>
<evidence type="ECO:0000313" key="3">
    <source>
        <dbReference type="Proteomes" id="UP000008068"/>
    </source>
</evidence>
<proteinExistence type="predicted"/>
<dbReference type="InParanoid" id="G0N684"/>
<feature type="coiled-coil region" evidence="1">
    <location>
        <begin position="230"/>
        <end position="257"/>
    </location>
</feature>